<protein>
    <submittedName>
        <fullName evidence="4">AAA family ATPase</fullName>
    </submittedName>
</protein>
<dbReference type="CDD" id="cd00093">
    <property type="entry name" value="HTH_XRE"/>
    <property type="match status" value="1"/>
</dbReference>
<dbReference type="AlphaFoldDB" id="A0AAI9BZF1"/>
<dbReference type="Pfam" id="PF13401">
    <property type="entry name" value="AAA_22"/>
    <property type="match status" value="1"/>
</dbReference>
<dbReference type="Pfam" id="PF09077">
    <property type="entry name" value="Phage-MuB_C"/>
    <property type="match status" value="1"/>
</dbReference>
<dbReference type="GO" id="GO:0016887">
    <property type="term" value="F:ATP hydrolysis activity"/>
    <property type="evidence" value="ECO:0007669"/>
    <property type="project" value="InterPro"/>
</dbReference>
<dbReference type="Gene3D" id="1.10.1180.10">
    <property type="entry name" value="B transposition protein, C-terminal domain"/>
    <property type="match status" value="1"/>
</dbReference>
<evidence type="ECO:0000256" key="1">
    <source>
        <dbReference type="SAM" id="MobiDB-lite"/>
    </source>
</evidence>
<dbReference type="InterPro" id="IPR027417">
    <property type="entry name" value="P-loop_NTPase"/>
</dbReference>
<evidence type="ECO:0000313" key="4">
    <source>
        <dbReference type="EMBL" id="EKT4091228.1"/>
    </source>
</evidence>
<feature type="domain" description="B transposition protein C-terminal" evidence="2">
    <location>
        <begin position="327"/>
        <end position="404"/>
    </location>
</feature>
<dbReference type="InterPro" id="IPR049945">
    <property type="entry name" value="AAA_22"/>
</dbReference>
<dbReference type="InterPro" id="IPR001387">
    <property type="entry name" value="Cro/C1-type_HTH"/>
</dbReference>
<organism evidence="4 5">
    <name type="scientific">Stenotrophomonas maltophilia</name>
    <name type="common">Pseudomonas maltophilia</name>
    <name type="synonym">Xanthomonas maltophilia</name>
    <dbReference type="NCBI Taxonomy" id="40324"/>
    <lineage>
        <taxon>Bacteria</taxon>
        <taxon>Pseudomonadati</taxon>
        <taxon>Pseudomonadota</taxon>
        <taxon>Gammaproteobacteria</taxon>
        <taxon>Lysobacterales</taxon>
        <taxon>Lysobacteraceae</taxon>
        <taxon>Stenotrophomonas</taxon>
        <taxon>Stenotrophomonas maltophilia group</taxon>
    </lineage>
</organism>
<proteinExistence type="predicted"/>
<gene>
    <name evidence="4" type="ORF">QEG23_000708</name>
</gene>
<accession>A0AAI9BZF1</accession>
<dbReference type="Gene3D" id="1.10.260.40">
    <property type="entry name" value="lambda repressor-like DNA-binding domains"/>
    <property type="match status" value="1"/>
</dbReference>
<dbReference type="SUPFAM" id="SSF47413">
    <property type="entry name" value="lambda repressor-like DNA-binding domains"/>
    <property type="match status" value="1"/>
</dbReference>
<evidence type="ECO:0000259" key="3">
    <source>
        <dbReference type="Pfam" id="PF13401"/>
    </source>
</evidence>
<dbReference type="PANTHER" id="PTHR35894:SF5">
    <property type="entry name" value="MU-LIKE PROPHAGE FLUMU DNA TRANSPOSITION PROTEIN B"/>
    <property type="match status" value="1"/>
</dbReference>
<dbReference type="SUPFAM" id="SSF52540">
    <property type="entry name" value="P-loop containing nucleoside triphosphate hydrolases"/>
    <property type="match status" value="1"/>
</dbReference>
<dbReference type="InterPro" id="IPR009084">
    <property type="entry name" value="B_transpositn_C"/>
</dbReference>
<reference evidence="4" key="1">
    <citation type="submission" date="2022-07" db="EMBL/GenBank/DDBJ databases">
        <authorList>
            <consortium name="DAFM: The Division of Animal and Food Microbiology"/>
        </authorList>
    </citation>
    <scope>NUCLEOTIDE SEQUENCE</scope>
    <source>
        <strain evidence="4">19MO01SH01-2</strain>
    </source>
</reference>
<comment type="caution">
    <text evidence="4">The sequence shown here is derived from an EMBL/GenBank/DDBJ whole genome shotgun (WGS) entry which is preliminary data.</text>
</comment>
<dbReference type="SUPFAM" id="SSF47681">
    <property type="entry name" value="C-terminal domain of B transposition protein"/>
    <property type="match status" value="1"/>
</dbReference>
<dbReference type="GO" id="GO:0003677">
    <property type="term" value="F:DNA binding"/>
    <property type="evidence" value="ECO:0007669"/>
    <property type="project" value="InterPro"/>
</dbReference>
<dbReference type="Proteomes" id="UP001218208">
    <property type="component" value="Unassembled WGS sequence"/>
</dbReference>
<name>A0AAI9BZF1_STEMA</name>
<sequence>MQSNPATGYQRRQAYLQRIRNEGSHPLRHQAQARFRSGVDTRTNPKATAAGGGIARRRSKLAALKRPPLPPVAPLHPHQSKESNTMNLAVTPITPEELSPEQLAELRERIRITLEEDKNLSQARLARESDISPTTLSQFLGGTYAGSQQNVARKLAGWLTVREERTSSGKLPEGPEFVTTPTSEKLRAALQYAHMAGDIAVIAGGAGLGKTVTNKRYAAVSPNVWHVELTPATGGVLTCLQEIAAVMGLRDLVNTAAYIQRAIFQKVRNTSGLLILDEAQHLTVPALDMVRAINDQTSIGLVLCGNDRVITQMTGGNRAPFLDRLYSRVGKRLVIHKVVKGDADAIIDAWNIADAGCRDQIRKIADLPGALRVLNKVLRLASIYSQAKNERICCESIRYAAKELGVTV</sequence>
<dbReference type="InterPro" id="IPR052026">
    <property type="entry name" value="ExeA_AAA_ATPase_DNA-bind"/>
</dbReference>
<dbReference type="PANTHER" id="PTHR35894">
    <property type="entry name" value="GENERAL SECRETION PATHWAY PROTEIN A-RELATED"/>
    <property type="match status" value="1"/>
</dbReference>
<dbReference type="InterPro" id="IPR036733">
    <property type="entry name" value="B_transposit_C_sf"/>
</dbReference>
<dbReference type="InterPro" id="IPR010982">
    <property type="entry name" value="Lambda_DNA-bd_dom_sf"/>
</dbReference>
<evidence type="ECO:0000259" key="2">
    <source>
        <dbReference type="Pfam" id="PF09077"/>
    </source>
</evidence>
<feature type="region of interest" description="Disordered" evidence="1">
    <location>
        <begin position="36"/>
        <end position="57"/>
    </location>
</feature>
<evidence type="ECO:0000313" key="5">
    <source>
        <dbReference type="Proteomes" id="UP001218208"/>
    </source>
</evidence>
<feature type="domain" description="ORC1/DEAH AAA+ ATPase" evidence="3">
    <location>
        <begin position="198"/>
        <end position="307"/>
    </location>
</feature>
<dbReference type="GO" id="GO:0006313">
    <property type="term" value="P:DNA transposition"/>
    <property type="evidence" value="ECO:0007669"/>
    <property type="project" value="InterPro"/>
</dbReference>
<dbReference type="EMBL" id="ABLOJW010000003">
    <property type="protein sequence ID" value="EKT4091228.1"/>
    <property type="molecule type" value="Genomic_DNA"/>
</dbReference>